<evidence type="ECO:0000256" key="3">
    <source>
        <dbReference type="ARBA" id="ARBA00022842"/>
    </source>
</evidence>
<feature type="region of interest" description="Disordered" evidence="4">
    <location>
        <begin position="354"/>
        <end position="388"/>
    </location>
</feature>
<dbReference type="CDD" id="cd03316">
    <property type="entry name" value="MR_like"/>
    <property type="match status" value="1"/>
</dbReference>
<dbReference type="InterPro" id="IPR029017">
    <property type="entry name" value="Enolase-like_N"/>
</dbReference>
<keyword evidence="3" id="KW-0460">Magnesium</keyword>
<dbReference type="GO" id="GO:0016836">
    <property type="term" value="F:hydro-lyase activity"/>
    <property type="evidence" value="ECO:0007669"/>
    <property type="project" value="TreeGrafter"/>
</dbReference>
<dbReference type="GO" id="GO:0016052">
    <property type="term" value="P:carbohydrate catabolic process"/>
    <property type="evidence" value="ECO:0007669"/>
    <property type="project" value="TreeGrafter"/>
</dbReference>
<organism evidence="6 7">
    <name type="scientific">Hyphococcus luteus</name>
    <dbReference type="NCBI Taxonomy" id="2058213"/>
    <lineage>
        <taxon>Bacteria</taxon>
        <taxon>Pseudomonadati</taxon>
        <taxon>Pseudomonadota</taxon>
        <taxon>Alphaproteobacteria</taxon>
        <taxon>Parvularculales</taxon>
        <taxon>Parvularculaceae</taxon>
        <taxon>Hyphococcus</taxon>
    </lineage>
</organism>
<dbReference type="Pfam" id="PF13378">
    <property type="entry name" value="MR_MLE_C"/>
    <property type="match status" value="1"/>
</dbReference>
<dbReference type="AlphaFoldDB" id="A0A2S7KA92"/>
<dbReference type="OrthoDB" id="9802699at2"/>
<dbReference type="PANTHER" id="PTHR13794:SF58">
    <property type="entry name" value="MITOCHONDRIAL ENOLASE SUPERFAMILY MEMBER 1"/>
    <property type="match status" value="1"/>
</dbReference>
<comment type="caution">
    <text evidence="6">The sequence shown here is derived from an EMBL/GenBank/DDBJ whole genome shotgun (WGS) entry which is preliminary data.</text>
</comment>
<dbReference type="GO" id="GO:0000287">
    <property type="term" value="F:magnesium ion binding"/>
    <property type="evidence" value="ECO:0007669"/>
    <property type="project" value="TreeGrafter"/>
</dbReference>
<evidence type="ECO:0000256" key="4">
    <source>
        <dbReference type="SAM" id="MobiDB-lite"/>
    </source>
</evidence>
<keyword evidence="7" id="KW-1185">Reference proteome</keyword>
<dbReference type="RefSeq" id="WP_104828100.1">
    <property type="nucleotide sequence ID" value="NZ_PJCH01000001.1"/>
</dbReference>
<dbReference type="InterPro" id="IPR046945">
    <property type="entry name" value="RHMD-like"/>
</dbReference>
<evidence type="ECO:0000256" key="2">
    <source>
        <dbReference type="ARBA" id="ARBA00022723"/>
    </source>
</evidence>
<feature type="domain" description="Mandelate racemase/muconate lactonizing enzyme C-terminal" evidence="5">
    <location>
        <begin position="137"/>
        <end position="237"/>
    </location>
</feature>
<dbReference type="EMBL" id="PJCH01000001">
    <property type="protein sequence ID" value="PQA89398.1"/>
    <property type="molecule type" value="Genomic_DNA"/>
</dbReference>
<accession>A0A2S7KA92</accession>
<dbReference type="InterPro" id="IPR036849">
    <property type="entry name" value="Enolase-like_C_sf"/>
</dbReference>
<dbReference type="SFLD" id="SFLDS00001">
    <property type="entry name" value="Enolase"/>
    <property type="match status" value="1"/>
</dbReference>
<dbReference type="PANTHER" id="PTHR13794">
    <property type="entry name" value="ENOLASE SUPERFAMILY, MANDELATE RACEMASE"/>
    <property type="match status" value="1"/>
</dbReference>
<proteinExistence type="predicted"/>
<dbReference type="Proteomes" id="UP000239504">
    <property type="component" value="Unassembled WGS sequence"/>
</dbReference>
<evidence type="ECO:0000256" key="1">
    <source>
        <dbReference type="ARBA" id="ARBA00001946"/>
    </source>
</evidence>
<evidence type="ECO:0000313" key="7">
    <source>
        <dbReference type="Proteomes" id="UP000239504"/>
    </source>
</evidence>
<evidence type="ECO:0000313" key="6">
    <source>
        <dbReference type="EMBL" id="PQA89398.1"/>
    </source>
</evidence>
<dbReference type="SUPFAM" id="SSF54826">
    <property type="entry name" value="Enolase N-terminal domain-like"/>
    <property type="match status" value="1"/>
</dbReference>
<reference evidence="6 7" key="1">
    <citation type="submission" date="2017-12" db="EMBL/GenBank/DDBJ databases">
        <authorList>
            <person name="Hurst M.R.H."/>
        </authorList>
    </citation>
    <scope>NUCLEOTIDE SEQUENCE [LARGE SCALE GENOMIC DNA]</scope>
    <source>
        <strain evidence="6 7">SY-3-19</strain>
    </source>
</reference>
<dbReference type="InterPro" id="IPR013342">
    <property type="entry name" value="Mandelate_racemase_C"/>
</dbReference>
<gene>
    <name evidence="6" type="ORF">CW354_00535</name>
</gene>
<dbReference type="SUPFAM" id="SSF51604">
    <property type="entry name" value="Enolase C-terminal domain-like"/>
    <property type="match status" value="1"/>
</dbReference>
<dbReference type="InterPro" id="IPR029065">
    <property type="entry name" value="Enolase_C-like"/>
</dbReference>
<comment type="cofactor">
    <cofactor evidence="1">
        <name>Mg(2+)</name>
        <dbReference type="ChEBI" id="CHEBI:18420"/>
    </cofactor>
</comment>
<keyword evidence="2" id="KW-0479">Metal-binding</keyword>
<name>A0A2S7KA92_9PROT</name>
<dbReference type="Gene3D" id="3.20.20.120">
    <property type="entry name" value="Enolase-like C-terminal domain"/>
    <property type="match status" value="1"/>
</dbReference>
<sequence length="388" mass="42988">MKITGFRSETYFMKMDREVADANLPSGVEIMPASILFLETDEDITGVSLGYGGGVEHLFHLIEGEDPRDVLGLWIKINDYLHKAGNEGAATLVFSAIDMALWDLKAKIADEPLWRTLGAREGRVKAYASGLDYSLSDDELFCFYRRMAEMGVDSGKLKVGLDIDADIRRLGIMREALSIASDRPGLMIDSNEYWSPKQAVRYISKIEERFDLIWAEEPARRWDYDGLRLVSQQVRTAVATAENLKSIADIYPLIANEAADVLNLSSGHSGVTGCRQIANMAYAHNVPVSMMNCQANFMAQVAAALPGHTMMEVVDPGREHCLKYDNYVQDGFIHLSDAPGFGIDVDEAILKDLQENPPKGKGAFPFPRREGAGRYLVPPSPSETPWSS</sequence>
<dbReference type="SMART" id="SM00922">
    <property type="entry name" value="MR_MLE"/>
    <property type="match status" value="1"/>
</dbReference>
<dbReference type="Gene3D" id="3.30.390.10">
    <property type="entry name" value="Enolase-like, N-terminal domain"/>
    <property type="match status" value="1"/>
</dbReference>
<evidence type="ECO:0000259" key="5">
    <source>
        <dbReference type="SMART" id="SM00922"/>
    </source>
</evidence>
<protein>
    <submittedName>
        <fullName evidence="6">Racemase</fullName>
    </submittedName>
</protein>
<dbReference type="InterPro" id="IPR013341">
    <property type="entry name" value="Mandelate_racemase_N_dom"/>
</dbReference>
<dbReference type="Pfam" id="PF02746">
    <property type="entry name" value="MR_MLE_N"/>
    <property type="match status" value="1"/>
</dbReference>